<proteinExistence type="predicted"/>
<name>A0AA36DNF2_CYLNA</name>
<comment type="caution">
    <text evidence="1">The sequence shown here is derived from an EMBL/GenBank/DDBJ whole genome shotgun (WGS) entry which is preliminary data.</text>
</comment>
<sequence>MRTLLLAKVMNYIAEICNYESQLLLKSFKICSFGLSQNEPKDDDVIAHITSLLVGLVNKEDKTYTILEFLIPLAEYGAAQLGVKASARKGELYFAAVLSDA</sequence>
<evidence type="ECO:0000313" key="2">
    <source>
        <dbReference type="Proteomes" id="UP001176961"/>
    </source>
</evidence>
<protein>
    <submittedName>
        <fullName evidence="1">Uncharacterized protein</fullName>
    </submittedName>
</protein>
<dbReference type="AlphaFoldDB" id="A0AA36DNF2"/>
<dbReference type="EMBL" id="CATQJL010000001">
    <property type="protein sequence ID" value="CAJ0590891.1"/>
    <property type="molecule type" value="Genomic_DNA"/>
</dbReference>
<gene>
    <name evidence="1" type="ORF">CYNAS_LOCUS2874</name>
</gene>
<dbReference type="Proteomes" id="UP001176961">
    <property type="component" value="Unassembled WGS sequence"/>
</dbReference>
<accession>A0AA36DNF2</accession>
<reference evidence="1" key="1">
    <citation type="submission" date="2023-07" db="EMBL/GenBank/DDBJ databases">
        <authorList>
            <consortium name="CYATHOMIX"/>
        </authorList>
    </citation>
    <scope>NUCLEOTIDE SEQUENCE</scope>
    <source>
        <strain evidence="1">N/A</strain>
    </source>
</reference>
<keyword evidence="2" id="KW-1185">Reference proteome</keyword>
<evidence type="ECO:0000313" key="1">
    <source>
        <dbReference type="EMBL" id="CAJ0590891.1"/>
    </source>
</evidence>
<organism evidence="1 2">
    <name type="scientific">Cylicocyclus nassatus</name>
    <name type="common">Nematode worm</name>
    <dbReference type="NCBI Taxonomy" id="53992"/>
    <lineage>
        <taxon>Eukaryota</taxon>
        <taxon>Metazoa</taxon>
        <taxon>Ecdysozoa</taxon>
        <taxon>Nematoda</taxon>
        <taxon>Chromadorea</taxon>
        <taxon>Rhabditida</taxon>
        <taxon>Rhabditina</taxon>
        <taxon>Rhabditomorpha</taxon>
        <taxon>Strongyloidea</taxon>
        <taxon>Strongylidae</taxon>
        <taxon>Cylicocyclus</taxon>
    </lineage>
</organism>